<evidence type="ECO:0000256" key="6">
    <source>
        <dbReference type="ARBA" id="ARBA00022989"/>
    </source>
</evidence>
<keyword evidence="6 9" id="KW-1133">Transmembrane helix</keyword>
<evidence type="ECO:0000256" key="8">
    <source>
        <dbReference type="ARBA" id="ARBA00023136"/>
    </source>
</evidence>
<name>A0A4Y3WIE5_9PSEU</name>
<dbReference type="Pfam" id="PF00999">
    <property type="entry name" value="Na_H_Exchanger"/>
    <property type="match status" value="1"/>
</dbReference>
<gene>
    <name evidence="11" type="primary">cvrA</name>
    <name evidence="11" type="ORF">PHY01_08370</name>
</gene>
<dbReference type="RefSeq" id="WP_141277177.1">
    <property type="nucleotide sequence ID" value="NZ_BAAARZ010000069.1"/>
</dbReference>
<dbReference type="NCBIfam" id="NF003716">
    <property type="entry name" value="PRK05326.1-3"/>
    <property type="match status" value="1"/>
</dbReference>
<evidence type="ECO:0000313" key="11">
    <source>
        <dbReference type="EMBL" id="GEC18554.1"/>
    </source>
</evidence>
<dbReference type="InterPro" id="IPR038770">
    <property type="entry name" value="Na+/solute_symporter_sf"/>
</dbReference>
<dbReference type="OrthoDB" id="9810759at2"/>
<comment type="subcellular location">
    <subcellularLocation>
        <location evidence="1">Cell membrane</location>
        <topology evidence="1">Multi-pass membrane protein</topology>
    </subcellularLocation>
</comment>
<dbReference type="NCBIfam" id="NF003715">
    <property type="entry name" value="PRK05326.1-2"/>
    <property type="match status" value="1"/>
</dbReference>
<keyword evidence="8 9" id="KW-0472">Membrane</keyword>
<dbReference type="InterPro" id="IPR006037">
    <property type="entry name" value="RCK_C"/>
</dbReference>
<dbReference type="Gene3D" id="3.30.70.1450">
    <property type="entry name" value="Regulator of K+ conductance, C-terminal domain"/>
    <property type="match status" value="1"/>
</dbReference>
<evidence type="ECO:0000256" key="4">
    <source>
        <dbReference type="ARBA" id="ARBA00022475"/>
    </source>
</evidence>
<dbReference type="SUPFAM" id="SSF116726">
    <property type="entry name" value="TrkA C-terminal domain-like"/>
    <property type="match status" value="1"/>
</dbReference>
<organism evidence="11 12">
    <name type="scientific">Pseudonocardia hydrocarbonoxydans</name>
    <dbReference type="NCBI Taxonomy" id="76726"/>
    <lineage>
        <taxon>Bacteria</taxon>
        <taxon>Bacillati</taxon>
        <taxon>Actinomycetota</taxon>
        <taxon>Actinomycetes</taxon>
        <taxon>Pseudonocardiales</taxon>
        <taxon>Pseudonocardiaceae</taxon>
        <taxon>Pseudonocardia</taxon>
    </lineage>
</organism>
<dbReference type="GO" id="GO:1902600">
    <property type="term" value="P:proton transmembrane transport"/>
    <property type="evidence" value="ECO:0007669"/>
    <property type="project" value="InterPro"/>
</dbReference>
<dbReference type="Pfam" id="PF02080">
    <property type="entry name" value="TrkA_C"/>
    <property type="match status" value="1"/>
</dbReference>
<feature type="transmembrane region" description="Helical" evidence="9">
    <location>
        <begin position="183"/>
        <end position="205"/>
    </location>
</feature>
<accession>A0A4Y3WIE5</accession>
<evidence type="ECO:0000259" key="10">
    <source>
        <dbReference type="PROSITE" id="PS51202"/>
    </source>
</evidence>
<sequence>MPDLETVLGVAAAVVLIGVLAVRVSVRVGLPSLLLYLGIGVLLGESVLGIEFSDALLTESIGLAALVLILIEGGLTTRWDAVRPSLGVGIALSTVAVVVSIGVVGVSLHVLLDLEWRTAFLWGAVLSSTDAAAVFSVLRGVGVSRRLAGALELESGMNDAPVVLAVLLLAAADPITWLTPVLVVYELGAGAAIGVLLGLGGAWALRRAALPSTGLYPLAAIAVCVLAYSGGQFAHASGLLATYVCALVLGNSDLPHRGGVQSFAEGTGWLAQIGLFVLLGLYASPGRLLDAVAPAAVAGLVLVLAARPLSVLVAATPFRVPWREQAFLSWAGLRGAVPIVLALIALTEGAPGAGMLVDVVFVLVVVLTLVQGTTLPAVARLLGVTQAVDAQRIEVDAAPLDELGADLIQVRVPVGSRLQGVYLRELRLPVGATVSLVVRRGEAFTPDGGTRLRERDQLLVVATSGVRQATEARIRAVDAGGRLARWRGSTPR</sequence>
<dbReference type="GO" id="GO:0005886">
    <property type="term" value="C:plasma membrane"/>
    <property type="evidence" value="ECO:0007669"/>
    <property type="project" value="UniProtKB-SubCell"/>
</dbReference>
<evidence type="ECO:0000256" key="3">
    <source>
        <dbReference type="ARBA" id="ARBA00022449"/>
    </source>
</evidence>
<dbReference type="InterPro" id="IPR006153">
    <property type="entry name" value="Cation/H_exchanger_TM"/>
</dbReference>
<proteinExistence type="predicted"/>
<dbReference type="GO" id="GO:0006813">
    <property type="term" value="P:potassium ion transport"/>
    <property type="evidence" value="ECO:0007669"/>
    <property type="project" value="InterPro"/>
</dbReference>
<dbReference type="InterPro" id="IPR036721">
    <property type="entry name" value="RCK_C_sf"/>
</dbReference>
<feature type="transmembrane region" description="Helical" evidence="9">
    <location>
        <begin position="291"/>
        <end position="315"/>
    </location>
</feature>
<keyword evidence="5 9" id="KW-0812">Transmembrane</keyword>
<feature type="transmembrane region" description="Helical" evidence="9">
    <location>
        <begin position="118"/>
        <end position="138"/>
    </location>
</feature>
<feature type="transmembrane region" description="Helical" evidence="9">
    <location>
        <begin position="33"/>
        <end position="50"/>
    </location>
</feature>
<evidence type="ECO:0000256" key="2">
    <source>
        <dbReference type="ARBA" id="ARBA00022448"/>
    </source>
</evidence>
<reference evidence="11 12" key="1">
    <citation type="submission" date="2019-06" db="EMBL/GenBank/DDBJ databases">
        <title>Whole genome shotgun sequence of Pseudonocardia hydrocarbonoxydans NBRC 14498.</title>
        <authorList>
            <person name="Hosoyama A."/>
            <person name="Uohara A."/>
            <person name="Ohji S."/>
            <person name="Ichikawa N."/>
        </authorList>
    </citation>
    <scope>NUCLEOTIDE SEQUENCE [LARGE SCALE GENOMIC DNA]</scope>
    <source>
        <strain evidence="11 12">NBRC 14498</strain>
    </source>
</reference>
<evidence type="ECO:0000256" key="1">
    <source>
        <dbReference type="ARBA" id="ARBA00004651"/>
    </source>
</evidence>
<evidence type="ECO:0000256" key="7">
    <source>
        <dbReference type="ARBA" id="ARBA00023065"/>
    </source>
</evidence>
<dbReference type="GO" id="GO:0008324">
    <property type="term" value="F:monoatomic cation transmembrane transporter activity"/>
    <property type="evidence" value="ECO:0007669"/>
    <property type="project" value="InterPro"/>
</dbReference>
<feature type="transmembrane region" description="Helical" evidence="9">
    <location>
        <begin position="56"/>
        <end position="75"/>
    </location>
</feature>
<keyword evidence="4" id="KW-1003">Cell membrane</keyword>
<comment type="caution">
    <text evidence="11">The sequence shown here is derived from an EMBL/GenBank/DDBJ whole genome shotgun (WGS) entry which is preliminary data.</text>
</comment>
<evidence type="ECO:0000313" key="12">
    <source>
        <dbReference type="Proteomes" id="UP000320338"/>
    </source>
</evidence>
<keyword evidence="2" id="KW-0813">Transport</keyword>
<keyword evidence="7" id="KW-0406">Ion transport</keyword>
<dbReference type="Gene3D" id="1.20.1530.20">
    <property type="match status" value="1"/>
</dbReference>
<dbReference type="AlphaFoldDB" id="A0A4Y3WIE5"/>
<feature type="transmembrane region" description="Helical" evidence="9">
    <location>
        <begin position="6"/>
        <end position="26"/>
    </location>
</feature>
<evidence type="ECO:0000256" key="9">
    <source>
        <dbReference type="SAM" id="Phobius"/>
    </source>
</evidence>
<protein>
    <submittedName>
        <fullName evidence="11">K+/H+ antiporter</fullName>
    </submittedName>
</protein>
<feature type="domain" description="RCK C-terminal" evidence="10">
    <location>
        <begin position="395"/>
        <end position="476"/>
    </location>
</feature>
<dbReference type="PANTHER" id="PTHR32507:SF7">
    <property type="entry name" value="K(+)_H(+) ANTIPORTER NHAP2"/>
    <property type="match status" value="1"/>
</dbReference>
<dbReference type="Proteomes" id="UP000320338">
    <property type="component" value="Unassembled WGS sequence"/>
</dbReference>
<dbReference type="GO" id="GO:0015297">
    <property type="term" value="F:antiporter activity"/>
    <property type="evidence" value="ECO:0007669"/>
    <property type="project" value="UniProtKB-KW"/>
</dbReference>
<feature type="transmembrane region" description="Helical" evidence="9">
    <location>
        <begin position="327"/>
        <end position="346"/>
    </location>
</feature>
<feature type="transmembrane region" description="Helical" evidence="9">
    <location>
        <begin position="87"/>
        <end position="112"/>
    </location>
</feature>
<feature type="transmembrane region" description="Helical" evidence="9">
    <location>
        <begin position="159"/>
        <end position="177"/>
    </location>
</feature>
<dbReference type="PANTHER" id="PTHR32507">
    <property type="entry name" value="NA(+)/H(+) ANTIPORTER 1"/>
    <property type="match status" value="1"/>
</dbReference>
<keyword evidence="3" id="KW-0050">Antiport</keyword>
<dbReference type="PROSITE" id="PS51202">
    <property type="entry name" value="RCK_C"/>
    <property type="match status" value="1"/>
</dbReference>
<dbReference type="EMBL" id="BJNG01000006">
    <property type="protein sequence ID" value="GEC18554.1"/>
    <property type="molecule type" value="Genomic_DNA"/>
</dbReference>
<feature type="transmembrane region" description="Helical" evidence="9">
    <location>
        <begin position="214"/>
        <end position="230"/>
    </location>
</feature>
<evidence type="ECO:0000256" key="5">
    <source>
        <dbReference type="ARBA" id="ARBA00022692"/>
    </source>
</evidence>
<keyword evidence="12" id="KW-1185">Reference proteome</keyword>